<dbReference type="AlphaFoldDB" id="A0AAC9B2P7"/>
<proteinExistence type="predicted"/>
<dbReference type="Proteomes" id="UP000076405">
    <property type="component" value="Chromosome"/>
</dbReference>
<reference evidence="1 2" key="1">
    <citation type="journal article" date="2016" name="PLoS ONE">
        <title>The Identification of Novel Diagnostic Marker Genes for the Detection of Beer Spoiling Pediococcus damnosus Strains Using the BlAst Diagnostic Gene findEr.</title>
        <authorList>
            <person name="Behr J."/>
            <person name="Geissler A.J."/>
            <person name="Schmid J."/>
            <person name="Zehe A."/>
            <person name="Vogel R.F."/>
        </authorList>
    </citation>
    <scope>NUCLEOTIDE SEQUENCE [LARGE SCALE GENOMIC DNA]</scope>
    <source>
        <strain evidence="1 2">TMW 2.1533</strain>
    </source>
</reference>
<organism evidence="1 2">
    <name type="scientific">Pediococcus damnosus</name>
    <dbReference type="NCBI Taxonomy" id="51663"/>
    <lineage>
        <taxon>Bacteria</taxon>
        <taxon>Bacillati</taxon>
        <taxon>Bacillota</taxon>
        <taxon>Bacilli</taxon>
        <taxon>Lactobacillales</taxon>
        <taxon>Lactobacillaceae</taxon>
        <taxon>Pediococcus</taxon>
    </lineage>
</organism>
<protein>
    <submittedName>
        <fullName evidence="1">Uncharacterized protein</fullName>
    </submittedName>
</protein>
<accession>A0AAC9B2P7</accession>
<sequence>MIPNDLKYSKDFIKVKRAFVEIKTNVNPIKNYVSFRSKNLCEKHLWTTVDNFVNNSNGKF</sequence>
<dbReference type="EMBL" id="CP012275">
    <property type="protein sequence ID" value="AMV63046.1"/>
    <property type="molecule type" value="Genomic_DNA"/>
</dbReference>
<gene>
    <name evidence="1" type="ORF">ADU70_1564</name>
</gene>
<name>A0AAC9B2P7_9LACO</name>
<evidence type="ECO:0000313" key="2">
    <source>
        <dbReference type="Proteomes" id="UP000076405"/>
    </source>
</evidence>
<evidence type="ECO:0000313" key="1">
    <source>
        <dbReference type="EMBL" id="AMV63046.1"/>
    </source>
</evidence>